<dbReference type="Ensembl" id="ENSAPOT00000015430.1">
    <property type="protein sequence ID" value="ENSAPOP00000021776.1"/>
    <property type="gene ID" value="ENSAPOG00000002539.1"/>
</dbReference>
<dbReference type="Gene3D" id="1.20.1270.60">
    <property type="entry name" value="Arfaptin homology (AH) domain/BAR domain"/>
    <property type="match status" value="1"/>
</dbReference>
<sequence>MDFNVKKLASDAGVFFTRAVQFTEEKLGQAEKTELDPHLENLITRADGTKNWTEKILRQTEVLLQPNPSKSISQSKKNLSNGSYISQLKSLLCLKTHHTCRVKHVFISVIQQAKRVIMNFF</sequence>
<name>A0A3Q1FU20_9TELE</name>
<keyword evidence="3" id="KW-1185">Reference proteome</keyword>
<dbReference type="Pfam" id="PF03114">
    <property type="entry name" value="BAR"/>
    <property type="match status" value="1"/>
</dbReference>
<evidence type="ECO:0000313" key="3">
    <source>
        <dbReference type="Proteomes" id="UP000257200"/>
    </source>
</evidence>
<proteinExistence type="predicted"/>
<feature type="domain" description="BAR" evidence="1">
    <location>
        <begin position="16"/>
        <end position="75"/>
    </location>
</feature>
<dbReference type="InterPro" id="IPR004148">
    <property type="entry name" value="BAR_dom"/>
</dbReference>
<evidence type="ECO:0000313" key="2">
    <source>
        <dbReference type="Ensembl" id="ENSAPOP00000021776.1"/>
    </source>
</evidence>
<dbReference type="GO" id="GO:0005737">
    <property type="term" value="C:cytoplasm"/>
    <property type="evidence" value="ECO:0007669"/>
    <property type="project" value="InterPro"/>
</dbReference>
<organism evidence="2 3">
    <name type="scientific">Acanthochromis polyacanthus</name>
    <name type="common">spiny chromis</name>
    <dbReference type="NCBI Taxonomy" id="80966"/>
    <lineage>
        <taxon>Eukaryota</taxon>
        <taxon>Metazoa</taxon>
        <taxon>Chordata</taxon>
        <taxon>Craniata</taxon>
        <taxon>Vertebrata</taxon>
        <taxon>Euteleostomi</taxon>
        <taxon>Actinopterygii</taxon>
        <taxon>Neopterygii</taxon>
        <taxon>Teleostei</taxon>
        <taxon>Neoteleostei</taxon>
        <taxon>Acanthomorphata</taxon>
        <taxon>Ovalentaria</taxon>
        <taxon>Pomacentridae</taxon>
        <taxon>Acanthochromis</taxon>
    </lineage>
</organism>
<dbReference type="SUPFAM" id="SSF103657">
    <property type="entry name" value="BAR/IMD domain-like"/>
    <property type="match status" value="1"/>
</dbReference>
<dbReference type="STRING" id="80966.ENSAPOP00000021776"/>
<protein>
    <recommendedName>
        <fullName evidence="1">BAR domain-containing protein</fullName>
    </recommendedName>
</protein>
<accession>A0A3Q1FU20</accession>
<dbReference type="InParanoid" id="A0A3Q1FU20"/>
<reference evidence="2" key="2">
    <citation type="submission" date="2025-09" db="UniProtKB">
        <authorList>
            <consortium name="Ensembl"/>
        </authorList>
    </citation>
    <scope>IDENTIFICATION</scope>
</reference>
<evidence type="ECO:0000259" key="1">
    <source>
        <dbReference type="Pfam" id="PF03114"/>
    </source>
</evidence>
<reference evidence="2" key="1">
    <citation type="submission" date="2025-08" db="UniProtKB">
        <authorList>
            <consortium name="Ensembl"/>
        </authorList>
    </citation>
    <scope>IDENTIFICATION</scope>
</reference>
<dbReference type="InterPro" id="IPR027267">
    <property type="entry name" value="AH/BAR_dom_sf"/>
</dbReference>
<dbReference type="AlphaFoldDB" id="A0A3Q1FU20"/>
<dbReference type="Proteomes" id="UP000257200">
    <property type="component" value="Unplaced"/>
</dbReference>
<dbReference type="GeneTree" id="ENSGT00940000155841"/>